<protein>
    <submittedName>
        <fullName evidence="2">Uncharacterized protein</fullName>
    </submittedName>
</protein>
<organism evidence="2 3">
    <name type="scientific">Tanacetum coccineum</name>
    <dbReference type="NCBI Taxonomy" id="301880"/>
    <lineage>
        <taxon>Eukaryota</taxon>
        <taxon>Viridiplantae</taxon>
        <taxon>Streptophyta</taxon>
        <taxon>Embryophyta</taxon>
        <taxon>Tracheophyta</taxon>
        <taxon>Spermatophyta</taxon>
        <taxon>Magnoliopsida</taxon>
        <taxon>eudicotyledons</taxon>
        <taxon>Gunneridae</taxon>
        <taxon>Pentapetalae</taxon>
        <taxon>asterids</taxon>
        <taxon>campanulids</taxon>
        <taxon>Asterales</taxon>
        <taxon>Asteraceae</taxon>
        <taxon>Asteroideae</taxon>
        <taxon>Anthemideae</taxon>
        <taxon>Anthemidinae</taxon>
        <taxon>Tanacetum</taxon>
    </lineage>
</organism>
<keyword evidence="3" id="KW-1185">Reference proteome</keyword>
<dbReference type="Proteomes" id="UP001151760">
    <property type="component" value="Unassembled WGS sequence"/>
</dbReference>
<evidence type="ECO:0000256" key="1">
    <source>
        <dbReference type="SAM" id="MobiDB-lite"/>
    </source>
</evidence>
<feature type="region of interest" description="Disordered" evidence="1">
    <location>
        <begin position="292"/>
        <end position="317"/>
    </location>
</feature>
<dbReference type="InterPro" id="IPR012340">
    <property type="entry name" value="NA-bd_OB-fold"/>
</dbReference>
<accession>A0ABQ5DIN9</accession>
<comment type="caution">
    <text evidence="2">The sequence shown here is derived from an EMBL/GenBank/DDBJ whole genome shotgun (WGS) entry which is preliminary data.</text>
</comment>
<dbReference type="Gene3D" id="2.40.50.140">
    <property type="entry name" value="Nucleic acid-binding proteins"/>
    <property type="match status" value="1"/>
</dbReference>
<reference evidence="2" key="1">
    <citation type="journal article" date="2022" name="Int. J. Mol. Sci.">
        <title>Draft Genome of Tanacetum Coccineum: Genomic Comparison of Closely Related Tanacetum-Family Plants.</title>
        <authorList>
            <person name="Yamashiro T."/>
            <person name="Shiraishi A."/>
            <person name="Nakayama K."/>
            <person name="Satake H."/>
        </authorList>
    </citation>
    <scope>NUCLEOTIDE SEQUENCE</scope>
</reference>
<evidence type="ECO:0000313" key="3">
    <source>
        <dbReference type="Proteomes" id="UP001151760"/>
    </source>
</evidence>
<name>A0ABQ5DIN9_9ASTR</name>
<feature type="region of interest" description="Disordered" evidence="1">
    <location>
        <begin position="130"/>
        <end position="158"/>
    </location>
</feature>
<gene>
    <name evidence="2" type="ORF">Tco_0938011</name>
</gene>
<sequence>MTLVVTAKTLLLFDDLVFKLSGEQCVHLIRQHGENYDDYFPDKLNVLVGKRLLFRFHYTDDHINNNNHVYQVKMLSQDEAMITMFKKDFIIEEPEVDLQTPVPSHANSSRFTNVDSIPFKLDETPKSSYVATKGNASHGDREHNSMEIESDAGGSGSGKRIFIDLDDYDEDEEQEKRMKKLSGEQCVHLIRQHGENYDDYFPEELNVLVGKRLLFRFHYTDDHINNNNHVYQVKMLSQDEAMITMFKKDFILEEPEVDLQTPVPSNANSSRFTNVDSIPFKLDETPKSSYVATKGNASHVDGEHSSMEIESDAGGSG</sequence>
<reference evidence="2" key="2">
    <citation type="submission" date="2022-01" db="EMBL/GenBank/DDBJ databases">
        <authorList>
            <person name="Yamashiro T."/>
            <person name="Shiraishi A."/>
            <person name="Satake H."/>
            <person name="Nakayama K."/>
        </authorList>
    </citation>
    <scope>NUCLEOTIDE SEQUENCE</scope>
</reference>
<proteinExistence type="predicted"/>
<evidence type="ECO:0000313" key="2">
    <source>
        <dbReference type="EMBL" id="GJT38146.1"/>
    </source>
</evidence>
<dbReference type="EMBL" id="BQNB010015282">
    <property type="protein sequence ID" value="GJT38146.1"/>
    <property type="molecule type" value="Genomic_DNA"/>
</dbReference>